<proteinExistence type="predicted"/>
<protein>
    <submittedName>
        <fullName evidence="1">Uncharacterized protein</fullName>
    </submittedName>
</protein>
<dbReference type="AlphaFoldDB" id="A0A0E9RUE9"/>
<reference evidence="1" key="1">
    <citation type="submission" date="2014-11" db="EMBL/GenBank/DDBJ databases">
        <authorList>
            <person name="Amaro Gonzalez C."/>
        </authorList>
    </citation>
    <scope>NUCLEOTIDE SEQUENCE</scope>
</reference>
<organism evidence="1">
    <name type="scientific">Anguilla anguilla</name>
    <name type="common">European freshwater eel</name>
    <name type="synonym">Muraena anguilla</name>
    <dbReference type="NCBI Taxonomy" id="7936"/>
    <lineage>
        <taxon>Eukaryota</taxon>
        <taxon>Metazoa</taxon>
        <taxon>Chordata</taxon>
        <taxon>Craniata</taxon>
        <taxon>Vertebrata</taxon>
        <taxon>Euteleostomi</taxon>
        <taxon>Actinopterygii</taxon>
        <taxon>Neopterygii</taxon>
        <taxon>Teleostei</taxon>
        <taxon>Anguilliformes</taxon>
        <taxon>Anguillidae</taxon>
        <taxon>Anguilla</taxon>
    </lineage>
</organism>
<accession>A0A0E9RUE9</accession>
<dbReference type="EMBL" id="GBXM01076140">
    <property type="protein sequence ID" value="JAH32437.1"/>
    <property type="molecule type" value="Transcribed_RNA"/>
</dbReference>
<name>A0A0E9RUE9_ANGAN</name>
<evidence type="ECO:0000313" key="1">
    <source>
        <dbReference type="EMBL" id="JAH32437.1"/>
    </source>
</evidence>
<reference evidence="1" key="2">
    <citation type="journal article" date="2015" name="Fish Shellfish Immunol.">
        <title>Early steps in the European eel (Anguilla anguilla)-Vibrio vulnificus interaction in the gills: Role of the RtxA13 toxin.</title>
        <authorList>
            <person name="Callol A."/>
            <person name="Pajuelo D."/>
            <person name="Ebbesson L."/>
            <person name="Teles M."/>
            <person name="MacKenzie S."/>
            <person name="Amaro C."/>
        </authorList>
    </citation>
    <scope>NUCLEOTIDE SEQUENCE</scope>
</reference>
<sequence length="46" mass="5161">MKSDAHLNSGPSLESHLSPLTVERWIFLGLAASTPKIWAWKERAID</sequence>